<accession>A0A0F4PH72</accession>
<reference evidence="2 4" key="1">
    <citation type="journal article" date="2015" name="BMC Genomics">
        <title>Genome mining reveals unlocked bioactive potential of marine Gram-negative bacteria.</title>
        <authorList>
            <person name="Machado H."/>
            <person name="Sonnenschein E.C."/>
            <person name="Melchiorsen J."/>
            <person name="Gram L."/>
        </authorList>
    </citation>
    <scope>NUCLEOTIDE SEQUENCE [LARGE SCALE GENOMIC DNA]</scope>
    <source>
        <strain evidence="2 4">S3137</strain>
    </source>
</reference>
<comment type="caution">
    <text evidence="2">The sequence shown here is derived from an EMBL/GenBank/DDBJ whole genome shotgun (WGS) entry which is preliminary data.</text>
</comment>
<reference evidence="3 5" key="2">
    <citation type="submission" date="2017-12" db="EMBL/GenBank/DDBJ databases">
        <authorList>
            <person name="Paulsen S."/>
            <person name="Gram L.K."/>
        </authorList>
    </citation>
    <scope>NUCLEOTIDE SEQUENCE [LARGE SCALE GENOMIC DNA]</scope>
    <source>
        <strain evidence="3 5">S2897</strain>
    </source>
</reference>
<keyword evidence="4" id="KW-1185">Reference proteome</keyword>
<dbReference type="EMBL" id="JXXZ01000010">
    <property type="protein sequence ID" value="KJY98320.1"/>
    <property type="molecule type" value="Genomic_DNA"/>
</dbReference>
<dbReference type="RefSeq" id="WP_022945795.1">
    <property type="nucleotide sequence ID" value="NZ_JXXY01000020.1"/>
</dbReference>
<dbReference type="InterPro" id="IPR009576">
    <property type="entry name" value="Biofilm_formation_YgiB"/>
</dbReference>
<reference evidence="5" key="3">
    <citation type="submission" date="2019-06" db="EMBL/GenBank/DDBJ databases">
        <title>Co-occurence of chitin degradation, pigmentation and bioactivity in marine Pseudoalteromonas.</title>
        <authorList>
            <person name="Sonnenschein E.C."/>
            <person name="Bech P.K."/>
        </authorList>
    </citation>
    <scope>NUCLEOTIDE SEQUENCE [LARGE SCALE GENOMIC DNA]</scope>
    <source>
        <strain evidence="5">S2897</strain>
    </source>
</reference>
<dbReference type="PROSITE" id="PS51257">
    <property type="entry name" value="PROKAR_LIPOPROTEIN"/>
    <property type="match status" value="1"/>
</dbReference>
<evidence type="ECO:0000313" key="3">
    <source>
        <dbReference type="EMBL" id="TMP87327.1"/>
    </source>
</evidence>
<dbReference type="GeneID" id="58229058"/>
<protein>
    <submittedName>
        <fullName evidence="3">DUF1190 domain-containing protein</fullName>
    </submittedName>
    <submittedName>
        <fullName evidence="2">Lipoprotein</fullName>
    </submittedName>
</protein>
<dbReference type="EMBL" id="PNCG01000009">
    <property type="protein sequence ID" value="TMP87327.1"/>
    <property type="molecule type" value="Genomic_DNA"/>
</dbReference>
<evidence type="ECO:0000313" key="4">
    <source>
        <dbReference type="Proteomes" id="UP000033664"/>
    </source>
</evidence>
<feature type="compositionally biased region" description="Low complexity" evidence="1">
    <location>
        <begin position="186"/>
        <end position="195"/>
    </location>
</feature>
<dbReference type="Proteomes" id="UP000033664">
    <property type="component" value="Unassembled WGS sequence"/>
</dbReference>
<evidence type="ECO:0000256" key="1">
    <source>
        <dbReference type="SAM" id="MobiDB-lite"/>
    </source>
</evidence>
<sequence length="195" mass="21790">MKRTNKLKLTLMLGASAGLSGCTDPEEPALLFTDVDDCTDFGVERDVCQAQYQQALANHDIEAPKYANENLCENDFGFERCEQEGSIWRPIMAGFMIAAVAEAVDEGLDLMKKKKKRKKYAFLGGNYYSGAKPLYRSRDDFFSFRNANNDYIGSVNNRGTTMVKKSKVKYASKPKRVTRSRGGFGRRASSRSFGG</sequence>
<dbReference type="PATRIC" id="fig|151081.8.peg.3549"/>
<dbReference type="STRING" id="151081.TW72_11200"/>
<dbReference type="AlphaFoldDB" id="A0A0F4PH72"/>
<organism evidence="2 4">
    <name type="scientific">Pseudoalteromonas ruthenica</name>
    <dbReference type="NCBI Taxonomy" id="151081"/>
    <lineage>
        <taxon>Bacteria</taxon>
        <taxon>Pseudomonadati</taxon>
        <taxon>Pseudomonadota</taxon>
        <taxon>Gammaproteobacteria</taxon>
        <taxon>Alteromonadales</taxon>
        <taxon>Pseudoalteromonadaceae</taxon>
        <taxon>Pseudoalteromonas</taxon>
    </lineage>
</organism>
<name>A0A0F4PH72_9GAMM</name>
<proteinExistence type="predicted"/>
<reference evidence="3" key="4">
    <citation type="submission" date="2019-09" db="EMBL/GenBank/DDBJ databases">
        <title>Co-occurence of chitin degradation, pigmentation and bioactivity in marine Pseudoalteromonas.</title>
        <authorList>
            <person name="Sonnenschein E.C."/>
            <person name="Bech P.K."/>
        </authorList>
    </citation>
    <scope>NUCLEOTIDE SEQUENCE</scope>
    <source>
        <strain evidence="3">S2897</strain>
    </source>
</reference>
<feature type="region of interest" description="Disordered" evidence="1">
    <location>
        <begin position="169"/>
        <end position="195"/>
    </location>
</feature>
<dbReference type="Proteomes" id="UP000305874">
    <property type="component" value="Unassembled WGS sequence"/>
</dbReference>
<dbReference type="OrthoDB" id="5903948at2"/>
<evidence type="ECO:0000313" key="2">
    <source>
        <dbReference type="EMBL" id="KJY98320.1"/>
    </source>
</evidence>
<keyword evidence="2" id="KW-0449">Lipoprotein</keyword>
<dbReference type="Pfam" id="PF06693">
    <property type="entry name" value="DUF1190"/>
    <property type="match status" value="1"/>
</dbReference>
<dbReference type="eggNOG" id="COG5463">
    <property type="taxonomic scope" value="Bacteria"/>
</dbReference>
<feature type="compositionally biased region" description="Basic residues" evidence="1">
    <location>
        <begin position="169"/>
        <end position="179"/>
    </location>
</feature>
<gene>
    <name evidence="3" type="ORF">CWC05_09580</name>
    <name evidence="2" type="ORF">TW72_11200</name>
</gene>
<evidence type="ECO:0000313" key="5">
    <source>
        <dbReference type="Proteomes" id="UP000305874"/>
    </source>
</evidence>